<keyword evidence="1" id="KW-1133">Transmembrane helix</keyword>
<evidence type="ECO:0000313" key="3">
    <source>
        <dbReference type="Proteomes" id="UP000024404"/>
    </source>
</evidence>
<name>A0A8R1TT89_ONCVO</name>
<evidence type="ECO:0000256" key="1">
    <source>
        <dbReference type="SAM" id="Phobius"/>
    </source>
</evidence>
<reference evidence="2" key="2">
    <citation type="submission" date="2022-06" db="UniProtKB">
        <authorList>
            <consortium name="EnsemblMetazoa"/>
        </authorList>
    </citation>
    <scope>IDENTIFICATION</scope>
</reference>
<keyword evidence="1" id="KW-0472">Membrane</keyword>
<keyword evidence="3" id="KW-1185">Reference proteome</keyword>
<dbReference type="EnsemblMetazoa" id="OVOC3894.1">
    <property type="protein sequence ID" value="OVOC3894.1"/>
    <property type="gene ID" value="WBGene00240703"/>
</dbReference>
<reference evidence="3" key="1">
    <citation type="submission" date="2013-10" db="EMBL/GenBank/DDBJ databases">
        <title>Genome sequencing of Onchocerca volvulus.</title>
        <authorList>
            <person name="Cotton J."/>
            <person name="Tsai J."/>
            <person name="Stanley E."/>
            <person name="Tracey A."/>
            <person name="Holroyd N."/>
            <person name="Lustigman S."/>
            <person name="Berriman M."/>
        </authorList>
    </citation>
    <scope>NUCLEOTIDE SEQUENCE</scope>
</reference>
<dbReference type="AlphaFoldDB" id="A0A8R1TT89"/>
<sequence length="95" mass="10827">MCNFLSLCGFVANLRASRVDRSATIVGFRSDWMKGIHVATWFGDSAWFLLLVIALCIARPHWGIYEISRLAGEKRILSDKTNFLQNTHSLRNQVN</sequence>
<keyword evidence="1" id="KW-0812">Transmembrane</keyword>
<dbReference type="Proteomes" id="UP000024404">
    <property type="component" value="Unassembled WGS sequence"/>
</dbReference>
<organism evidence="2 3">
    <name type="scientific">Onchocerca volvulus</name>
    <dbReference type="NCBI Taxonomy" id="6282"/>
    <lineage>
        <taxon>Eukaryota</taxon>
        <taxon>Metazoa</taxon>
        <taxon>Ecdysozoa</taxon>
        <taxon>Nematoda</taxon>
        <taxon>Chromadorea</taxon>
        <taxon>Rhabditida</taxon>
        <taxon>Spirurina</taxon>
        <taxon>Spiruromorpha</taxon>
        <taxon>Filarioidea</taxon>
        <taxon>Onchocercidae</taxon>
        <taxon>Onchocerca</taxon>
    </lineage>
</organism>
<dbReference type="EMBL" id="CMVM020000122">
    <property type="status" value="NOT_ANNOTATED_CDS"/>
    <property type="molecule type" value="Genomic_DNA"/>
</dbReference>
<proteinExistence type="predicted"/>
<protein>
    <submittedName>
        <fullName evidence="2">Uncharacterized protein</fullName>
    </submittedName>
</protein>
<accession>A0A8R1TT89</accession>
<feature type="transmembrane region" description="Helical" evidence="1">
    <location>
        <begin position="45"/>
        <end position="65"/>
    </location>
</feature>
<evidence type="ECO:0000313" key="2">
    <source>
        <dbReference type="EnsemblMetazoa" id="OVOC3894.1"/>
    </source>
</evidence>